<dbReference type="HOGENOM" id="CLU_2468011_0_0_9"/>
<dbReference type="EMBL" id="CP003732">
    <property type="protein sequence ID" value="AFV10864.1"/>
    <property type="molecule type" value="Genomic_DNA"/>
</dbReference>
<protein>
    <submittedName>
        <fullName evidence="2">Uncharacterized protein</fullName>
    </submittedName>
</protein>
<reference evidence="2 3" key="1">
    <citation type="journal article" date="2012" name="BMC Genomics">
        <title>Genome-guided analysis of physiological and morphological traits of the fermentative acetate oxidizer Thermacetogenium phaeum.</title>
        <authorList>
            <person name="Oehler D."/>
            <person name="Poehlein A."/>
            <person name="Leimbach A."/>
            <person name="Muller N."/>
            <person name="Daniel R."/>
            <person name="Gottschalk G."/>
            <person name="Schink B."/>
        </authorList>
    </citation>
    <scope>NUCLEOTIDE SEQUENCE [LARGE SCALE GENOMIC DNA]</scope>
    <source>
        <strain evidence="3">ATCC BAA-254 / DSM 26808 / PB</strain>
    </source>
</reference>
<keyword evidence="1" id="KW-0812">Transmembrane</keyword>
<feature type="transmembrane region" description="Helical" evidence="1">
    <location>
        <begin position="12"/>
        <end position="30"/>
    </location>
</feature>
<keyword evidence="1" id="KW-1133">Transmembrane helix</keyword>
<evidence type="ECO:0000313" key="2">
    <source>
        <dbReference type="EMBL" id="AFV10864.1"/>
    </source>
</evidence>
<sequence length="88" mass="10409">MLRKIGNKRIFSVMQIILFIYMAVFVYGIGIKAKVAEALDNNTKYRGYIENHIKQWVNNNYSYYYNVNEVDVDVEAFSVSMSRSSRYF</sequence>
<evidence type="ECO:0000256" key="1">
    <source>
        <dbReference type="SAM" id="Phobius"/>
    </source>
</evidence>
<dbReference type="AlphaFoldDB" id="K4LS06"/>
<proteinExistence type="predicted"/>
<gene>
    <name evidence="2" type="ordered locus">Tph_c06270</name>
</gene>
<name>K4LS06_THEPS</name>
<dbReference type="Proteomes" id="UP000000467">
    <property type="component" value="Chromosome"/>
</dbReference>
<dbReference type="KEGG" id="tpz:Tph_c06270"/>
<keyword evidence="1" id="KW-0472">Membrane</keyword>
<keyword evidence="3" id="KW-1185">Reference proteome</keyword>
<accession>K4LS06</accession>
<organism evidence="2 3">
    <name type="scientific">Thermacetogenium phaeum (strain ATCC BAA-254 / DSM 26808 / PB)</name>
    <dbReference type="NCBI Taxonomy" id="1089553"/>
    <lineage>
        <taxon>Bacteria</taxon>
        <taxon>Bacillati</taxon>
        <taxon>Bacillota</taxon>
        <taxon>Clostridia</taxon>
        <taxon>Thermoanaerobacterales</taxon>
        <taxon>Thermoanaerobacteraceae</taxon>
        <taxon>Thermacetogenium</taxon>
    </lineage>
</organism>
<evidence type="ECO:0000313" key="3">
    <source>
        <dbReference type="Proteomes" id="UP000000467"/>
    </source>
</evidence>